<reference evidence="2" key="2">
    <citation type="submission" date="2021-02" db="EMBL/GenBank/DDBJ databases">
        <authorList>
            <person name="Kimball J.A."/>
            <person name="Haas M.W."/>
            <person name="Macchietto M."/>
            <person name="Kono T."/>
            <person name="Duquette J."/>
            <person name="Shao M."/>
        </authorList>
    </citation>
    <scope>NUCLEOTIDE SEQUENCE</scope>
    <source>
        <tissue evidence="2">Fresh leaf tissue</tissue>
    </source>
</reference>
<feature type="compositionally biased region" description="Low complexity" evidence="1">
    <location>
        <begin position="22"/>
        <end position="31"/>
    </location>
</feature>
<name>A0A8J5SJD3_ZIZPA</name>
<feature type="region of interest" description="Disordered" evidence="1">
    <location>
        <begin position="69"/>
        <end position="103"/>
    </location>
</feature>
<reference evidence="2" key="1">
    <citation type="journal article" date="2021" name="bioRxiv">
        <title>Whole Genome Assembly and Annotation of Northern Wild Rice, Zizania palustris L., Supports a Whole Genome Duplication in the Zizania Genus.</title>
        <authorList>
            <person name="Haas M."/>
            <person name="Kono T."/>
            <person name="Macchietto M."/>
            <person name="Millas R."/>
            <person name="McGilp L."/>
            <person name="Shao M."/>
            <person name="Duquette J."/>
            <person name="Hirsch C.N."/>
            <person name="Kimball J."/>
        </authorList>
    </citation>
    <scope>NUCLEOTIDE SEQUENCE</scope>
    <source>
        <tissue evidence="2">Fresh leaf tissue</tissue>
    </source>
</reference>
<accession>A0A8J5SJD3</accession>
<comment type="caution">
    <text evidence="2">The sequence shown here is derived from an EMBL/GenBank/DDBJ whole genome shotgun (WGS) entry which is preliminary data.</text>
</comment>
<dbReference type="EMBL" id="JAAALK010000283">
    <property type="protein sequence ID" value="KAG8075830.1"/>
    <property type="molecule type" value="Genomic_DNA"/>
</dbReference>
<keyword evidence="3" id="KW-1185">Reference proteome</keyword>
<feature type="compositionally biased region" description="Low complexity" evidence="1">
    <location>
        <begin position="82"/>
        <end position="98"/>
    </location>
</feature>
<organism evidence="2 3">
    <name type="scientific">Zizania palustris</name>
    <name type="common">Northern wild rice</name>
    <dbReference type="NCBI Taxonomy" id="103762"/>
    <lineage>
        <taxon>Eukaryota</taxon>
        <taxon>Viridiplantae</taxon>
        <taxon>Streptophyta</taxon>
        <taxon>Embryophyta</taxon>
        <taxon>Tracheophyta</taxon>
        <taxon>Spermatophyta</taxon>
        <taxon>Magnoliopsida</taxon>
        <taxon>Liliopsida</taxon>
        <taxon>Poales</taxon>
        <taxon>Poaceae</taxon>
        <taxon>BOP clade</taxon>
        <taxon>Oryzoideae</taxon>
        <taxon>Oryzeae</taxon>
        <taxon>Zizaniinae</taxon>
        <taxon>Zizania</taxon>
    </lineage>
</organism>
<sequence>MCAPNSRAHVAAAQRPCPPSPAARRCPASRPHYPRPPPTPPPPAASCCCRWPPPCPTRHRLRHRLQPPLATASSHLWPPLGSPIARRPPASRPSATAHRSLDNLATRCRHLSKAKTDEAQYGEQMVRLHGEEYDWRREPVDQMAVYSSGGTPCSMELLTRER</sequence>
<dbReference type="Proteomes" id="UP000729402">
    <property type="component" value="Unassembled WGS sequence"/>
</dbReference>
<dbReference type="AlphaFoldDB" id="A0A8J5SJD3"/>
<evidence type="ECO:0000313" key="2">
    <source>
        <dbReference type="EMBL" id="KAG8075830.1"/>
    </source>
</evidence>
<proteinExistence type="predicted"/>
<protein>
    <submittedName>
        <fullName evidence="2">Uncharacterized protein</fullName>
    </submittedName>
</protein>
<gene>
    <name evidence="2" type="ORF">GUJ93_ZPchr0006g42588</name>
</gene>
<evidence type="ECO:0000256" key="1">
    <source>
        <dbReference type="SAM" id="MobiDB-lite"/>
    </source>
</evidence>
<evidence type="ECO:0000313" key="3">
    <source>
        <dbReference type="Proteomes" id="UP000729402"/>
    </source>
</evidence>
<feature type="compositionally biased region" description="Pro residues" evidence="1">
    <location>
        <begin position="34"/>
        <end position="44"/>
    </location>
</feature>
<feature type="region of interest" description="Disordered" evidence="1">
    <location>
        <begin position="1"/>
        <end position="44"/>
    </location>
</feature>